<name>A0AAE0L7X5_9CHLO</name>
<comment type="caution">
    <text evidence="4">The sequence shown here is derived from an EMBL/GenBank/DDBJ whole genome shotgun (WGS) entry which is preliminary data.</text>
</comment>
<dbReference type="Proteomes" id="UP001190700">
    <property type="component" value="Unassembled WGS sequence"/>
</dbReference>
<evidence type="ECO:0000256" key="3">
    <source>
        <dbReference type="SAM" id="MobiDB-lite"/>
    </source>
</evidence>
<dbReference type="PANTHER" id="PTHR23248:SF9">
    <property type="entry name" value="PHOSPHOLIPID SCRAMBLASE"/>
    <property type="match status" value="1"/>
</dbReference>
<proteinExistence type="inferred from homology"/>
<reference evidence="4 5" key="1">
    <citation type="journal article" date="2015" name="Genome Biol. Evol.">
        <title>Comparative Genomics of a Bacterivorous Green Alga Reveals Evolutionary Causalities and Consequences of Phago-Mixotrophic Mode of Nutrition.</title>
        <authorList>
            <person name="Burns J.A."/>
            <person name="Paasch A."/>
            <person name="Narechania A."/>
            <person name="Kim E."/>
        </authorList>
    </citation>
    <scope>NUCLEOTIDE SEQUENCE [LARGE SCALE GENOMIC DNA]</scope>
    <source>
        <strain evidence="4 5">PLY_AMNH</strain>
    </source>
</reference>
<sequence length="256" mass="28335">MASYPAQYPPQQQDQVQMHGLTPQPMYGTHQQQQPEMYGTQQPQQQMRMAPQEMMIPGCGCCSDSEDPTYCYYKYPDNAPPPIASVYEPIGGGGLKPQLNVIARGIQSSDYSNTPGDIMAKVVGPCIFGGCSEYCFDTSFQVKNPRYPDASIKKQAPTNFSEAGRTAFTDSDTYQINFGQNMTPYEKATLLTTALLVDYKFFEFDRESCCPLPKGCDIASTEKGFEIVITCFKCSCYGCICPCQVSIPIETQGDDN</sequence>
<accession>A0AAE0L7X5</accession>
<dbReference type="GO" id="GO:0005886">
    <property type="term" value="C:plasma membrane"/>
    <property type="evidence" value="ECO:0007669"/>
    <property type="project" value="TreeGrafter"/>
</dbReference>
<evidence type="ECO:0000313" key="4">
    <source>
        <dbReference type="EMBL" id="KAK3275015.1"/>
    </source>
</evidence>
<evidence type="ECO:0000256" key="2">
    <source>
        <dbReference type="RuleBase" id="RU363116"/>
    </source>
</evidence>
<gene>
    <name evidence="4" type="ORF">CYMTET_16835</name>
</gene>
<dbReference type="Pfam" id="PF03803">
    <property type="entry name" value="Scramblase"/>
    <property type="match status" value="1"/>
</dbReference>
<dbReference type="PANTHER" id="PTHR23248">
    <property type="entry name" value="PHOSPHOLIPID SCRAMBLASE-RELATED"/>
    <property type="match status" value="1"/>
</dbReference>
<comment type="similarity">
    <text evidence="1 2">Belongs to the phospholipid scramblase family.</text>
</comment>
<keyword evidence="5" id="KW-1185">Reference proteome</keyword>
<protein>
    <recommendedName>
        <fullName evidence="2">Phospholipid scramblase</fullName>
    </recommendedName>
</protein>
<dbReference type="AlphaFoldDB" id="A0AAE0L7X5"/>
<evidence type="ECO:0000256" key="1">
    <source>
        <dbReference type="ARBA" id="ARBA00005350"/>
    </source>
</evidence>
<evidence type="ECO:0000313" key="5">
    <source>
        <dbReference type="Proteomes" id="UP001190700"/>
    </source>
</evidence>
<dbReference type="GO" id="GO:0017128">
    <property type="term" value="F:phospholipid scramblase activity"/>
    <property type="evidence" value="ECO:0007669"/>
    <property type="project" value="InterPro"/>
</dbReference>
<feature type="compositionally biased region" description="Low complexity" evidence="3">
    <location>
        <begin position="31"/>
        <end position="44"/>
    </location>
</feature>
<dbReference type="EMBL" id="LGRX02007438">
    <property type="protein sequence ID" value="KAK3275015.1"/>
    <property type="molecule type" value="Genomic_DNA"/>
</dbReference>
<feature type="region of interest" description="Disordered" evidence="3">
    <location>
        <begin position="21"/>
        <end position="44"/>
    </location>
</feature>
<dbReference type="InterPro" id="IPR005552">
    <property type="entry name" value="Scramblase"/>
</dbReference>
<organism evidence="4 5">
    <name type="scientific">Cymbomonas tetramitiformis</name>
    <dbReference type="NCBI Taxonomy" id="36881"/>
    <lineage>
        <taxon>Eukaryota</taxon>
        <taxon>Viridiplantae</taxon>
        <taxon>Chlorophyta</taxon>
        <taxon>Pyramimonadophyceae</taxon>
        <taxon>Pyramimonadales</taxon>
        <taxon>Pyramimonadaceae</taxon>
        <taxon>Cymbomonas</taxon>
    </lineage>
</organism>